<dbReference type="InterPro" id="IPR036390">
    <property type="entry name" value="WH_DNA-bd_sf"/>
</dbReference>
<protein>
    <submittedName>
        <fullName evidence="6">Transcriptional regulator, IclR family</fullName>
    </submittedName>
</protein>
<dbReference type="EMBL" id="UOEU01000087">
    <property type="protein sequence ID" value="VAW30799.1"/>
    <property type="molecule type" value="Genomic_DNA"/>
</dbReference>
<organism evidence="6">
    <name type="scientific">hydrothermal vent metagenome</name>
    <dbReference type="NCBI Taxonomy" id="652676"/>
    <lineage>
        <taxon>unclassified sequences</taxon>
        <taxon>metagenomes</taxon>
        <taxon>ecological metagenomes</taxon>
    </lineage>
</organism>
<dbReference type="InterPro" id="IPR029016">
    <property type="entry name" value="GAF-like_dom_sf"/>
</dbReference>
<dbReference type="SMART" id="SM00346">
    <property type="entry name" value="HTH_ICLR"/>
    <property type="match status" value="1"/>
</dbReference>
<sequence>MSEIKSLARGLQIIHLLADKGDAVSVTEVSKRLAIDKSSASRLIKTLVKYEFAERDKSTRRFRLGNSVRKLASPQSNHALLKEISLPFLRQLVAQTGENAHLAVNLGDAALVIADVESTEALRVVSEVGRQERLYCTAVGKCLLAFGNSVIPTELPRLTQYTITDRLKLERHLEAIRNQGYAVDDEEKTIGIRCLSAPVYDVTQKAIASIGISGPALRLTPAKVHPLAEIVMQEAVAFSKILGYIP</sequence>
<dbReference type="InterPro" id="IPR014757">
    <property type="entry name" value="Tscrpt_reg_IclR_C"/>
</dbReference>
<dbReference type="Gene3D" id="3.30.450.40">
    <property type="match status" value="1"/>
</dbReference>
<proteinExistence type="predicted"/>
<dbReference type="Gene3D" id="1.10.10.10">
    <property type="entry name" value="Winged helix-like DNA-binding domain superfamily/Winged helix DNA-binding domain"/>
    <property type="match status" value="1"/>
</dbReference>
<evidence type="ECO:0000256" key="3">
    <source>
        <dbReference type="ARBA" id="ARBA00023163"/>
    </source>
</evidence>
<evidence type="ECO:0000259" key="4">
    <source>
        <dbReference type="PROSITE" id="PS51077"/>
    </source>
</evidence>
<dbReference type="PROSITE" id="PS51078">
    <property type="entry name" value="ICLR_ED"/>
    <property type="match status" value="1"/>
</dbReference>
<dbReference type="GO" id="GO:0045892">
    <property type="term" value="P:negative regulation of DNA-templated transcription"/>
    <property type="evidence" value="ECO:0007669"/>
    <property type="project" value="TreeGrafter"/>
</dbReference>
<feature type="domain" description="IclR-ED" evidence="5">
    <location>
        <begin position="67"/>
        <end position="244"/>
    </location>
</feature>
<feature type="domain" description="HTH iclR-type" evidence="4">
    <location>
        <begin position="4"/>
        <end position="66"/>
    </location>
</feature>
<dbReference type="PANTHER" id="PTHR30136">
    <property type="entry name" value="HELIX-TURN-HELIX TRANSCRIPTIONAL REGULATOR, ICLR FAMILY"/>
    <property type="match status" value="1"/>
</dbReference>
<dbReference type="InterPro" id="IPR005471">
    <property type="entry name" value="Tscrpt_reg_IclR_N"/>
</dbReference>
<dbReference type="GO" id="GO:0003677">
    <property type="term" value="F:DNA binding"/>
    <property type="evidence" value="ECO:0007669"/>
    <property type="project" value="UniProtKB-KW"/>
</dbReference>
<keyword evidence="1" id="KW-0805">Transcription regulation</keyword>
<gene>
    <name evidence="6" type="ORF">MNBD_CHLOROFLEXI01-800</name>
</gene>
<dbReference type="GO" id="GO:0003700">
    <property type="term" value="F:DNA-binding transcription factor activity"/>
    <property type="evidence" value="ECO:0007669"/>
    <property type="project" value="TreeGrafter"/>
</dbReference>
<keyword evidence="2" id="KW-0238">DNA-binding</keyword>
<name>A0A3B0V1S1_9ZZZZ</name>
<accession>A0A3B0V1S1</accession>
<evidence type="ECO:0000313" key="6">
    <source>
        <dbReference type="EMBL" id="VAW30799.1"/>
    </source>
</evidence>
<dbReference type="SUPFAM" id="SSF46785">
    <property type="entry name" value="Winged helix' DNA-binding domain"/>
    <property type="match status" value="1"/>
</dbReference>
<dbReference type="InterPro" id="IPR036388">
    <property type="entry name" value="WH-like_DNA-bd_sf"/>
</dbReference>
<dbReference type="PROSITE" id="PS51077">
    <property type="entry name" value="HTH_ICLR"/>
    <property type="match status" value="1"/>
</dbReference>
<dbReference type="InterPro" id="IPR050707">
    <property type="entry name" value="HTH_MetabolicPath_Reg"/>
</dbReference>
<evidence type="ECO:0000259" key="5">
    <source>
        <dbReference type="PROSITE" id="PS51078"/>
    </source>
</evidence>
<evidence type="ECO:0000256" key="1">
    <source>
        <dbReference type="ARBA" id="ARBA00023015"/>
    </source>
</evidence>
<keyword evidence="3" id="KW-0804">Transcription</keyword>
<dbReference type="PANTHER" id="PTHR30136:SF24">
    <property type="entry name" value="HTH-TYPE TRANSCRIPTIONAL REPRESSOR ALLR"/>
    <property type="match status" value="1"/>
</dbReference>
<reference evidence="6" key="1">
    <citation type="submission" date="2018-06" db="EMBL/GenBank/DDBJ databases">
        <authorList>
            <person name="Zhirakovskaya E."/>
        </authorList>
    </citation>
    <scope>NUCLEOTIDE SEQUENCE</scope>
</reference>
<dbReference type="AlphaFoldDB" id="A0A3B0V1S1"/>
<dbReference type="Pfam" id="PF01614">
    <property type="entry name" value="IclR_C"/>
    <property type="match status" value="1"/>
</dbReference>
<dbReference type="Pfam" id="PF09339">
    <property type="entry name" value="HTH_IclR"/>
    <property type="match status" value="1"/>
</dbReference>
<dbReference type="SUPFAM" id="SSF55781">
    <property type="entry name" value="GAF domain-like"/>
    <property type="match status" value="1"/>
</dbReference>
<evidence type="ECO:0000256" key="2">
    <source>
        <dbReference type="ARBA" id="ARBA00023125"/>
    </source>
</evidence>